<proteinExistence type="predicted"/>
<evidence type="ECO:0000313" key="1">
    <source>
        <dbReference type="EMBL" id="EFX67605.1"/>
    </source>
</evidence>
<dbReference type="PhylomeDB" id="E9HKY8"/>
<dbReference type="Proteomes" id="UP000000305">
    <property type="component" value="Unassembled WGS sequence"/>
</dbReference>
<dbReference type="EMBL" id="GL732673">
    <property type="protein sequence ID" value="EFX67605.1"/>
    <property type="molecule type" value="Genomic_DNA"/>
</dbReference>
<dbReference type="PANTHER" id="PTHR47481">
    <property type="match status" value="1"/>
</dbReference>
<name>E9HKY8_DAPPU</name>
<dbReference type="InParanoid" id="E9HKY8"/>
<reference evidence="1 2" key="1">
    <citation type="journal article" date="2011" name="Science">
        <title>The ecoresponsive genome of Daphnia pulex.</title>
        <authorList>
            <person name="Colbourne J.K."/>
            <person name="Pfrender M.E."/>
            <person name="Gilbert D."/>
            <person name="Thomas W.K."/>
            <person name="Tucker A."/>
            <person name="Oakley T.H."/>
            <person name="Tokishita S."/>
            <person name="Aerts A."/>
            <person name="Arnold G.J."/>
            <person name="Basu M.K."/>
            <person name="Bauer D.J."/>
            <person name="Caceres C.E."/>
            <person name="Carmel L."/>
            <person name="Casola C."/>
            <person name="Choi J.H."/>
            <person name="Detter J.C."/>
            <person name="Dong Q."/>
            <person name="Dusheyko S."/>
            <person name="Eads B.D."/>
            <person name="Frohlich T."/>
            <person name="Geiler-Samerotte K.A."/>
            <person name="Gerlach D."/>
            <person name="Hatcher P."/>
            <person name="Jogdeo S."/>
            <person name="Krijgsveld J."/>
            <person name="Kriventseva E.V."/>
            <person name="Kultz D."/>
            <person name="Laforsch C."/>
            <person name="Lindquist E."/>
            <person name="Lopez J."/>
            <person name="Manak J.R."/>
            <person name="Muller J."/>
            <person name="Pangilinan J."/>
            <person name="Patwardhan R.P."/>
            <person name="Pitluck S."/>
            <person name="Pritham E.J."/>
            <person name="Rechtsteiner A."/>
            <person name="Rho M."/>
            <person name="Rogozin I.B."/>
            <person name="Sakarya O."/>
            <person name="Salamov A."/>
            <person name="Schaack S."/>
            <person name="Shapiro H."/>
            <person name="Shiga Y."/>
            <person name="Skalitzky C."/>
            <person name="Smith Z."/>
            <person name="Souvorov A."/>
            <person name="Sung W."/>
            <person name="Tang Z."/>
            <person name="Tsuchiya D."/>
            <person name="Tu H."/>
            <person name="Vos H."/>
            <person name="Wang M."/>
            <person name="Wolf Y.I."/>
            <person name="Yamagata H."/>
            <person name="Yamada T."/>
            <person name="Ye Y."/>
            <person name="Shaw J.R."/>
            <person name="Andrews J."/>
            <person name="Crease T.J."/>
            <person name="Tang H."/>
            <person name="Lucas S.M."/>
            <person name="Robertson H.M."/>
            <person name="Bork P."/>
            <person name="Koonin E.V."/>
            <person name="Zdobnov E.M."/>
            <person name="Grigoriev I.V."/>
            <person name="Lynch M."/>
            <person name="Boore J.L."/>
        </authorList>
    </citation>
    <scope>NUCLEOTIDE SEQUENCE [LARGE SCALE GENOMIC DNA]</scope>
</reference>
<accession>E9HKY8</accession>
<gene>
    <name evidence="1" type="ORF">DAPPUDRAFT_115313</name>
</gene>
<evidence type="ECO:0008006" key="3">
    <source>
        <dbReference type="Google" id="ProtNLM"/>
    </source>
</evidence>
<sequence>MAANTSKVVGHIAKFDGTNFPSWKYGIWMLLEKNRLTSIVDGSLTKPVENIRDDGVIENIAAIDAWKQQDVDARTYIYSTIKNEQQANLQGCTTSHQMWTRIQTEYAELAAENGHLLMAKFFDYKFQPAISPELQISHPLLNFAVAIEKTVETFVGTVAVIILTAETGVLITSDPNAHINIVESQATRLKNAGREFEMKATTKTLDTHQPS</sequence>
<protein>
    <recommendedName>
        <fullName evidence="3">Retrotransposon Copia-like N-terminal domain-containing protein</fullName>
    </recommendedName>
</protein>
<dbReference type="HOGENOM" id="CLU_1305974_0_0_1"/>
<dbReference type="PANTHER" id="PTHR47481:SF7">
    <property type="entry name" value="CCHC-TYPE DOMAIN-CONTAINING PROTEIN"/>
    <property type="match status" value="1"/>
</dbReference>
<dbReference type="Pfam" id="PF14223">
    <property type="entry name" value="Retrotran_gag_2"/>
    <property type="match status" value="1"/>
</dbReference>
<evidence type="ECO:0000313" key="2">
    <source>
        <dbReference type="Proteomes" id="UP000000305"/>
    </source>
</evidence>
<dbReference type="KEGG" id="dpx:DAPPUDRAFT_115313"/>
<organism evidence="1 2">
    <name type="scientific">Daphnia pulex</name>
    <name type="common">Water flea</name>
    <dbReference type="NCBI Taxonomy" id="6669"/>
    <lineage>
        <taxon>Eukaryota</taxon>
        <taxon>Metazoa</taxon>
        <taxon>Ecdysozoa</taxon>
        <taxon>Arthropoda</taxon>
        <taxon>Crustacea</taxon>
        <taxon>Branchiopoda</taxon>
        <taxon>Diplostraca</taxon>
        <taxon>Cladocera</taxon>
        <taxon>Anomopoda</taxon>
        <taxon>Daphniidae</taxon>
        <taxon>Daphnia</taxon>
    </lineage>
</organism>
<keyword evidence="2" id="KW-1185">Reference proteome</keyword>
<dbReference type="AlphaFoldDB" id="E9HKY8"/>
<dbReference type="OrthoDB" id="8063677at2759"/>